<feature type="binding site" evidence="17">
    <location>
        <position position="442"/>
    </location>
    <ligand>
        <name>(6S)-NADPHX</name>
        <dbReference type="ChEBI" id="CHEBI:64076"/>
    </ligand>
</feature>
<name>A0A9D1J107_9FIRM</name>
<keyword evidence="7 17" id="KW-0067">ATP-binding</keyword>
<dbReference type="NCBIfam" id="TIGR00196">
    <property type="entry name" value="yjeF_cterm"/>
    <property type="match status" value="1"/>
</dbReference>
<evidence type="ECO:0000256" key="19">
    <source>
        <dbReference type="PIRNR" id="PIRNR017184"/>
    </source>
</evidence>
<dbReference type="InterPro" id="IPR000631">
    <property type="entry name" value="CARKD"/>
</dbReference>
<feature type="binding site" evidence="18">
    <location>
        <begin position="122"/>
        <end position="128"/>
    </location>
    <ligand>
        <name>(6S)-NADPHX</name>
        <dbReference type="ChEBI" id="CHEBI:64076"/>
    </ligand>
</feature>
<evidence type="ECO:0000256" key="16">
    <source>
        <dbReference type="ARBA" id="ARBA00049209"/>
    </source>
</evidence>
<evidence type="ECO:0000256" key="3">
    <source>
        <dbReference type="ARBA" id="ARBA00006001"/>
    </source>
</evidence>
<dbReference type="HAMAP" id="MF_01966">
    <property type="entry name" value="NADHX_epimerase"/>
    <property type="match status" value="1"/>
</dbReference>
<keyword evidence="12 17" id="KW-0456">Lyase</keyword>
<keyword evidence="9 18" id="KW-0630">Potassium</keyword>
<dbReference type="Pfam" id="PF01256">
    <property type="entry name" value="Carb_kinase"/>
    <property type="match status" value="1"/>
</dbReference>
<sequence length="503" mass="52819">MRALEQAAVDQGGSYLELMENAGSAAARFLIKMESPAGKRIVILCGKGNNGGDGYVVARHLTVRGARVAVVLAQGDPATEISREMFEKLSDTSVRVLYLDRDWDFIKDLISSADYLYDGIYGIGFRGAVPEELARLFDAAEASPAHKIALDLPSGVQCDTGSVEGRCIHADDTVTFSALKPAHLLRPAMDFCGEVTCVDVGIPDSLLEASDAAMEVTSRETAAPLFTPREQDSNKGTYGTLLCVCGSEGMAGAAILSAGAALRCGAGLVNLALPGKIYPIVAPCLPECVYTLWEEKENGVLTYASQQKLDAVLKKASACVIGCGLGQSLTALRLTCDLIEYSKVPVVVDADGINAVARNIDVLKAAQAPVILTPHPGEMARLLETTVAEVQANRLTYAKLFAEQYGVIVVLKGTGTITAAPDGRTFWNPTGNPGMAKGGSGDVLAGMIGSFLAQGADPVIAAAAGAYLHGLAGDECARKLSQRGMLPSDMIDALPVLFSKFEQ</sequence>
<evidence type="ECO:0000259" key="21">
    <source>
        <dbReference type="PROSITE" id="PS51385"/>
    </source>
</evidence>
<feature type="domain" description="YjeF N-terminal" evidence="21">
    <location>
        <begin position="1"/>
        <end position="208"/>
    </location>
</feature>
<dbReference type="InterPro" id="IPR030677">
    <property type="entry name" value="Nnr"/>
</dbReference>
<feature type="binding site" evidence="17">
    <location>
        <position position="253"/>
    </location>
    <ligand>
        <name>(6S)-NADPHX</name>
        <dbReference type="ChEBI" id="CHEBI:64076"/>
    </ligand>
</feature>
<dbReference type="EC" id="5.1.99.6" evidence="19"/>
<evidence type="ECO:0000256" key="17">
    <source>
        <dbReference type="HAMAP-Rule" id="MF_01965"/>
    </source>
</evidence>
<feature type="binding site" evidence="17">
    <location>
        <position position="375"/>
    </location>
    <ligand>
        <name>(6S)-NADPHX</name>
        <dbReference type="ChEBI" id="CHEBI:64076"/>
    </ligand>
</feature>
<dbReference type="GO" id="GO:0046496">
    <property type="term" value="P:nicotinamide nucleotide metabolic process"/>
    <property type="evidence" value="ECO:0007669"/>
    <property type="project" value="UniProtKB-UniRule"/>
</dbReference>
<protein>
    <recommendedName>
        <fullName evidence="19">Bifunctional NAD(P)H-hydrate repair enzyme</fullName>
    </recommendedName>
    <alternativeName>
        <fullName evidence="19">Nicotinamide nucleotide repair protein</fullName>
    </alternativeName>
    <domain>
        <recommendedName>
            <fullName evidence="19">ADP-dependent (S)-NAD(P)H-hydrate dehydratase</fullName>
            <ecNumber evidence="19">4.2.1.136</ecNumber>
        </recommendedName>
        <alternativeName>
            <fullName evidence="19">ADP-dependent NAD(P)HX dehydratase</fullName>
        </alternativeName>
    </domain>
    <domain>
        <recommendedName>
            <fullName evidence="19">NAD(P)H-hydrate epimerase</fullName>
            <ecNumber evidence="19">5.1.99.6</ecNumber>
        </recommendedName>
    </domain>
</protein>
<evidence type="ECO:0000256" key="12">
    <source>
        <dbReference type="ARBA" id="ARBA00023239"/>
    </source>
</evidence>
<feature type="binding site" evidence="17">
    <location>
        <begin position="412"/>
        <end position="416"/>
    </location>
    <ligand>
        <name>AMP</name>
        <dbReference type="ChEBI" id="CHEBI:456215"/>
    </ligand>
</feature>
<evidence type="ECO:0000256" key="6">
    <source>
        <dbReference type="ARBA" id="ARBA00022741"/>
    </source>
</evidence>
<dbReference type="HAMAP" id="MF_01965">
    <property type="entry name" value="NADHX_dehydratase"/>
    <property type="match status" value="1"/>
</dbReference>
<organism evidence="22 23">
    <name type="scientific">Candidatus Gallacutalibacter pullicola</name>
    <dbReference type="NCBI Taxonomy" id="2840830"/>
    <lineage>
        <taxon>Bacteria</taxon>
        <taxon>Bacillati</taxon>
        <taxon>Bacillota</taxon>
        <taxon>Clostridia</taxon>
        <taxon>Eubacteriales</taxon>
        <taxon>Candidatus Gallacutalibacter</taxon>
    </lineage>
</organism>
<proteinExistence type="inferred from homology"/>
<evidence type="ECO:0000256" key="4">
    <source>
        <dbReference type="ARBA" id="ARBA00009524"/>
    </source>
</evidence>
<gene>
    <name evidence="18" type="primary">nnrE</name>
    <name evidence="17" type="synonym">nnrD</name>
    <name evidence="22" type="ORF">IAA54_04780</name>
</gene>
<feature type="binding site" evidence="17">
    <location>
        <position position="324"/>
    </location>
    <ligand>
        <name>(6S)-NADPHX</name>
        <dbReference type="ChEBI" id="CHEBI:64076"/>
    </ligand>
</feature>
<evidence type="ECO:0000256" key="2">
    <source>
        <dbReference type="ARBA" id="ARBA00000909"/>
    </source>
</evidence>
<dbReference type="InterPro" id="IPR017953">
    <property type="entry name" value="Carbohydrate_kinase_pred_CS"/>
</dbReference>
<evidence type="ECO:0000256" key="7">
    <source>
        <dbReference type="ARBA" id="ARBA00022840"/>
    </source>
</evidence>
<comment type="caution">
    <text evidence="22">The sequence shown here is derived from an EMBL/GenBank/DDBJ whole genome shotgun (WGS) entry which is preliminary data.</text>
</comment>
<dbReference type="SUPFAM" id="SSF64153">
    <property type="entry name" value="YjeF N-terminal domain-like"/>
    <property type="match status" value="1"/>
</dbReference>
<comment type="subunit">
    <text evidence="17">Homotetramer.</text>
</comment>
<comment type="similarity">
    <text evidence="18">Belongs to the NnrE/AIBP family.</text>
</comment>
<comment type="catalytic activity">
    <reaction evidence="15 17 19">
        <text>(6S)-NADHX + ADP = AMP + phosphate + NADH + H(+)</text>
        <dbReference type="Rhea" id="RHEA:32223"/>
        <dbReference type="ChEBI" id="CHEBI:15378"/>
        <dbReference type="ChEBI" id="CHEBI:43474"/>
        <dbReference type="ChEBI" id="CHEBI:57945"/>
        <dbReference type="ChEBI" id="CHEBI:64074"/>
        <dbReference type="ChEBI" id="CHEBI:456215"/>
        <dbReference type="ChEBI" id="CHEBI:456216"/>
        <dbReference type="EC" id="4.2.1.136"/>
    </reaction>
</comment>
<dbReference type="InterPro" id="IPR004443">
    <property type="entry name" value="YjeF_N_dom"/>
</dbReference>
<reference evidence="22" key="1">
    <citation type="submission" date="2020-10" db="EMBL/GenBank/DDBJ databases">
        <authorList>
            <person name="Gilroy R."/>
        </authorList>
    </citation>
    <scope>NUCLEOTIDE SEQUENCE</scope>
    <source>
        <strain evidence="22">ChiSjej1B19-7085</strain>
    </source>
</reference>
<accession>A0A9D1J107</accession>
<keyword evidence="10 17" id="KW-0520">NAD</keyword>
<keyword evidence="8 17" id="KW-0521">NADP</keyword>
<dbReference type="GO" id="GO:0052855">
    <property type="term" value="F:ADP-dependent NAD(P)H-hydrate dehydratase activity"/>
    <property type="evidence" value="ECO:0007669"/>
    <property type="project" value="UniProtKB-UniRule"/>
</dbReference>
<feature type="binding site" evidence="17">
    <location>
        <position position="441"/>
    </location>
    <ligand>
        <name>AMP</name>
        <dbReference type="ChEBI" id="CHEBI:456215"/>
    </ligand>
</feature>
<comment type="cofactor">
    <cofactor evidence="18 19">
        <name>K(+)</name>
        <dbReference type="ChEBI" id="CHEBI:29103"/>
    </cofactor>
    <text evidence="18 19">Binds 1 potassium ion per subunit.</text>
</comment>
<dbReference type="PROSITE" id="PS01050">
    <property type="entry name" value="YJEF_C_2"/>
    <property type="match status" value="1"/>
</dbReference>
<comment type="caution">
    <text evidence="18">Lacks conserved residue(s) required for the propagation of feature annotation.</text>
</comment>
<evidence type="ECO:0000256" key="5">
    <source>
        <dbReference type="ARBA" id="ARBA00022723"/>
    </source>
</evidence>
<evidence type="ECO:0000313" key="22">
    <source>
        <dbReference type="EMBL" id="HIR56962.1"/>
    </source>
</evidence>
<dbReference type="Pfam" id="PF03853">
    <property type="entry name" value="YjeF_N"/>
    <property type="match status" value="1"/>
</dbReference>
<comment type="cofactor">
    <cofactor evidence="17">
        <name>Mg(2+)</name>
        <dbReference type="ChEBI" id="CHEBI:18420"/>
    </cofactor>
</comment>
<keyword evidence="5 18" id="KW-0479">Metal-binding</keyword>
<feature type="domain" description="YjeF C-terminal" evidence="20">
    <location>
        <begin position="218"/>
        <end position="501"/>
    </location>
</feature>
<evidence type="ECO:0000256" key="15">
    <source>
        <dbReference type="ARBA" id="ARBA00048238"/>
    </source>
</evidence>
<evidence type="ECO:0000313" key="23">
    <source>
        <dbReference type="Proteomes" id="UP000886785"/>
    </source>
</evidence>
<evidence type="ECO:0000256" key="9">
    <source>
        <dbReference type="ARBA" id="ARBA00022958"/>
    </source>
</evidence>
<evidence type="ECO:0000256" key="13">
    <source>
        <dbReference type="ARBA" id="ARBA00023268"/>
    </source>
</evidence>
<dbReference type="AlphaFoldDB" id="A0A9D1J107"/>
<dbReference type="GO" id="GO:0052856">
    <property type="term" value="F:NAD(P)HX epimerase activity"/>
    <property type="evidence" value="ECO:0007669"/>
    <property type="project" value="UniProtKB-UniRule"/>
</dbReference>
<evidence type="ECO:0000256" key="14">
    <source>
        <dbReference type="ARBA" id="ARBA00025153"/>
    </source>
</evidence>
<feature type="binding site" evidence="18">
    <location>
        <position position="151"/>
    </location>
    <ligand>
        <name>(6S)-NADPHX</name>
        <dbReference type="ChEBI" id="CHEBI:64076"/>
    </ligand>
</feature>
<feature type="binding site" evidence="18">
    <location>
        <position position="50"/>
    </location>
    <ligand>
        <name>K(+)</name>
        <dbReference type="ChEBI" id="CHEBI:29103"/>
    </ligand>
</feature>
<feature type="binding site" evidence="18">
    <location>
        <position position="118"/>
    </location>
    <ligand>
        <name>K(+)</name>
        <dbReference type="ChEBI" id="CHEBI:29103"/>
    </ligand>
</feature>
<dbReference type="InterPro" id="IPR029056">
    <property type="entry name" value="Ribokinase-like"/>
</dbReference>
<evidence type="ECO:0000256" key="11">
    <source>
        <dbReference type="ARBA" id="ARBA00023235"/>
    </source>
</evidence>
<dbReference type="GO" id="GO:0110051">
    <property type="term" value="P:metabolite repair"/>
    <property type="evidence" value="ECO:0007669"/>
    <property type="project" value="TreeGrafter"/>
</dbReference>
<comment type="function">
    <text evidence="14 19">Bifunctional enzyme that catalyzes the epimerization of the S- and R-forms of NAD(P)HX and the dehydration of the S-form of NAD(P)HX at the expense of ADP, which is converted to AMP. This allows the repair of both epimers of NAD(P)HX, a damaged form of NAD(P)H that is a result of enzymatic or heat-dependent hydration.</text>
</comment>
<dbReference type="Gene3D" id="3.40.50.10260">
    <property type="entry name" value="YjeF N-terminal domain"/>
    <property type="match status" value="1"/>
</dbReference>
<dbReference type="EC" id="4.2.1.136" evidence="19"/>
<dbReference type="PANTHER" id="PTHR12592">
    <property type="entry name" value="ATP-DEPENDENT (S)-NAD(P)H-HYDRATE DEHYDRATASE FAMILY MEMBER"/>
    <property type="match status" value="1"/>
</dbReference>
<dbReference type="PIRSF" id="PIRSF017184">
    <property type="entry name" value="Nnr"/>
    <property type="match status" value="1"/>
</dbReference>
<comment type="similarity">
    <text evidence="17">Belongs to the NnrD/CARKD family.</text>
</comment>
<evidence type="ECO:0000256" key="8">
    <source>
        <dbReference type="ARBA" id="ARBA00022857"/>
    </source>
</evidence>
<feature type="binding site" evidence="18">
    <location>
        <begin position="49"/>
        <end position="53"/>
    </location>
    <ligand>
        <name>(6S)-NADPHX</name>
        <dbReference type="ChEBI" id="CHEBI:64076"/>
    </ligand>
</feature>
<comment type="catalytic activity">
    <reaction evidence="16 17 19">
        <text>(6S)-NADPHX + ADP = AMP + phosphate + NADPH + H(+)</text>
        <dbReference type="Rhea" id="RHEA:32235"/>
        <dbReference type="ChEBI" id="CHEBI:15378"/>
        <dbReference type="ChEBI" id="CHEBI:43474"/>
        <dbReference type="ChEBI" id="CHEBI:57783"/>
        <dbReference type="ChEBI" id="CHEBI:64076"/>
        <dbReference type="ChEBI" id="CHEBI:456215"/>
        <dbReference type="ChEBI" id="CHEBI:456216"/>
        <dbReference type="EC" id="4.2.1.136"/>
    </reaction>
</comment>
<dbReference type="GO" id="GO:0046872">
    <property type="term" value="F:metal ion binding"/>
    <property type="evidence" value="ECO:0007669"/>
    <property type="project" value="UniProtKB-UniRule"/>
</dbReference>
<dbReference type="PROSITE" id="PS51383">
    <property type="entry name" value="YJEF_C_3"/>
    <property type="match status" value="1"/>
</dbReference>
<dbReference type="NCBIfam" id="TIGR00197">
    <property type="entry name" value="yjeF_nterm"/>
    <property type="match status" value="1"/>
</dbReference>
<comment type="catalytic activity">
    <reaction evidence="1 18 19">
        <text>(6R)-NADHX = (6S)-NADHX</text>
        <dbReference type="Rhea" id="RHEA:32215"/>
        <dbReference type="ChEBI" id="CHEBI:64074"/>
        <dbReference type="ChEBI" id="CHEBI:64075"/>
        <dbReference type="EC" id="5.1.99.6"/>
    </reaction>
</comment>
<feature type="binding site" evidence="18">
    <location>
        <position position="154"/>
    </location>
    <ligand>
        <name>K(+)</name>
        <dbReference type="ChEBI" id="CHEBI:29103"/>
    </ligand>
</feature>
<comment type="similarity">
    <text evidence="4 19">In the C-terminal section; belongs to the NnrD/CARKD family.</text>
</comment>
<dbReference type="InterPro" id="IPR036652">
    <property type="entry name" value="YjeF_N_dom_sf"/>
</dbReference>
<reference evidence="22" key="2">
    <citation type="journal article" date="2021" name="PeerJ">
        <title>Extensive microbial diversity within the chicken gut microbiome revealed by metagenomics and culture.</title>
        <authorList>
            <person name="Gilroy R."/>
            <person name="Ravi A."/>
            <person name="Getino M."/>
            <person name="Pursley I."/>
            <person name="Horton D.L."/>
            <person name="Alikhan N.F."/>
            <person name="Baker D."/>
            <person name="Gharbi K."/>
            <person name="Hall N."/>
            <person name="Watson M."/>
            <person name="Adriaenssens E.M."/>
            <person name="Foster-Nyarko E."/>
            <person name="Jarju S."/>
            <person name="Secka A."/>
            <person name="Antonio M."/>
            <person name="Oren A."/>
            <person name="Chaudhuri R.R."/>
            <person name="La Ragione R."/>
            <person name="Hildebrand F."/>
            <person name="Pallen M.J."/>
        </authorList>
    </citation>
    <scope>NUCLEOTIDE SEQUENCE</scope>
    <source>
        <strain evidence="22">ChiSjej1B19-7085</strain>
    </source>
</reference>
<comment type="similarity">
    <text evidence="3 19">In the N-terminal section; belongs to the NnrE/AIBP family.</text>
</comment>
<dbReference type="Proteomes" id="UP000886785">
    <property type="component" value="Unassembled WGS sequence"/>
</dbReference>
<keyword evidence="11 18" id="KW-0413">Isomerase</keyword>
<dbReference type="GO" id="GO:0005524">
    <property type="term" value="F:ATP binding"/>
    <property type="evidence" value="ECO:0007669"/>
    <property type="project" value="UniProtKB-UniRule"/>
</dbReference>
<dbReference type="PROSITE" id="PS51385">
    <property type="entry name" value="YJEF_N"/>
    <property type="match status" value="1"/>
</dbReference>
<dbReference type="CDD" id="cd01171">
    <property type="entry name" value="YXKO-related"/>
    <property type="match status" value="1"/>
</dbReference>
<comment type="function">
    <text evidence="18">Catalyzes the epimerization of the S- and R-forms of NAD(P)HX, a damaged form of NAD(P)H that is a result of enzymatic or heat-dependent hydration. This is a prerequisite for the S-specific NAD(P)H-hydrate dehydratase to allow the repair of both epimers of NAD(P)HX.</text>
</comment>
<dbReference type="PANTHER" id="PTHR12592:SF0">
    <property type="entry name" value="ATP-DEPENDENT (S)-NAD(P)H-HYDRATE DEHYDRATASE"/>
    <property type="match status" value="1"/>
</dbReference>
<evidence type="ECO:0000256" key="18">
    <source>
        <dbReference type="HAMAP-Rule" id="MF_01966"/>
    </source>
</evidence>
<dbReference type="SUPFAM" id="SSF53613">
    <property type="entry name" value="Ribokinase-like"/>
    <property type="match status" value="1"/>
</dbReference>
<keyword evidence="6 17" id="KW-0547">Nucleotide-binding</keyword>
<dbReference type="EMBL" id="DVHF01000053">
    <property type="protein sequence ID" value="HIR56962.1"/>
    <property type="molecule type" value="Genomic_DNA"/>
</dbReference>
<comment type="function">
    <text evidence="17">Catalyzes the dehydration of the S-form of NAD(P)HX at the expense of ADP, which is converted to AMP. Together with NAD(P)HX epimerase, which catalyzes the epimerization of the S- and R-forms, the enzyme allows the repair of both epimers of NAD(P)HX, a damaged form of NAD(P)H that is a result of enzymatic or heat-dependent hydration.</text>
</comment>
<evidence type="ECO:0000259" key="20">
    <source>
        <dbReference type="PROSITE" id="PS51383"/>
    </source>
</evidence>
<evidence type="ECO:0000256" key="10">
    <source>
        <dbReference type="ARBA" id="ARBA00023027"/>
    </source>
</evidence>
<evidence type="ECO:0000256" key="1">
    <source>
        <dbReference type="ARBA" id="ARBA00000013"/>
    </source>
</evidence>
<comment type="catalytic activity">
    <reaction evidence="2 18 19">
        <text>(6R)-NADPHX = (6S)-NADPHX</text>
        <dbReference type="Rhea" id="RHEA:32227"/>
        <dbReference type="ChEBI" id="CHEBI:64076"/>
        <dbReference type="ChEBI" id="CHEBI:64077"/>
        <dbReference type="EC" id="5.1.99.6"/>
    </reaction>
</comment>
<dbReference type="Gene3D" id="3.40.1190.20">
    <property type="match status" value="1"/>
</dbReference>
<keyword evidence="13" id="KW-0511">Multifunctional enzyme</keyword>